<evidence type="ECO:0000313" key="9">
    <source>
        <dbReference type="EMBL" id="NYG32699.1"/>
    </source>
</evidence>
<keyword evidence="3 7" id="KW-0812">Transmembrane</keyword>
<dbReference type="NCBIfam" id="TIGR03017">
    <property type="entry name" value="EpsF"/>
    <property type="match status" value="1"/>
</dbReference>
<feature type="compositionally biased region" description="Polar residues" evidence="6">
    <location>
        <begin position="233"/>
        <end position="249"/>
    </location>
</feature>
<dbReference type="Pfam" id="PF02706">
    <property type="entry name" value="Wzz"/>
    <property type="match status" value="1"/>
</dbReference>
<gene>
    <name evidence="9" type="ORF">BDD16_001685</name>
</gene>
<dbReference type="InterPro" id="IPR003856">
    <property type="entry name" value="LPS_length_determ_N"/>
</dbReference>
<proteinExistence type="predicted"/>
<feature type="transmembrane region" description="Helical" evidence="7">
    <location>
        <begin position="406"/>
        <end position="425"/>
    </location>
</feature>
<dbReference type="PANTHER" id="PTHR32309:SF13">
    <property type="entry name" value="FERRIC ENTEROBACTIN TRANSPORT PROTEIN FEPE"/>
    <property type="match status" value="1"/>
</dbReference>
<feature type="region of interest" description="Disordered" evidence="6">
    <location>
        <begin position="233"/>
        <end position="260"/>
    </location>
</feature>
<protein>
    <submittedName>
        <fullName evidence="9">Chain length determinant protein EpsF</fullName>
    </submittedName>
</protein>
<accession>A0A7Y9UBM7</accession>
<feature type="domain" description="Polysaccharide chain length determinant N-terminal" evidence="8">
    <location>
        <begin position="2"/>
        <end position="89"/>
    </location>
</feature>
<dbReference type="GO" id="GO:0005886">
    <property type="term" value="C:plasma membrane"/>
    <property type="evidence" value="ECO:0007669"/>
    <property type="project" value="UniProtKB-SubCell"/>
</dbReference>
<keyword evidence="4 7" id="KW-1133">Transmembrane helix</keyword>
<evidence type="ECO:0000256" key="5">
    <source>
        <dbReference type="ARBA" id="ARBA00023136"/>
    </source>
</evidence>
<evidence type="ECO:0000256" key="3">
    <source>
        <dbReference type="ARBA" id="ARBA00022692"/>
    </source>
</evidence>
<keyword evidence="2" id="KW-1003">Cell membrane</keyword>
<dbReference type="InterPro" id="IPR017468">
    <property type="entry name" value="Chain_len_reg_EpsF"/>
</dbReference>
<dbReference type="EMBL" id="JACCFH010000001">
    <property type="protein sequence ID" value="NYG32699.1"/>
    <property type="molecule type" value="Genomic_DNA"/>
</dbReference>
<evidence type="ECO:0000313" key="10">
    <source>
        <dbReference type="Proteomes" id="UP000518288"/>
    </source>
</evidence>
<dbReference type="InterPro" id="IPR050445">
    <property type="entry name" value="Bact_polysacc_biosynth/exp"/>
</dbReference>
<reference evidence="9 10" key="1">
    <citation type="submission" date="2020-07" db="EMBL/GenBank/DDBJ databases">
        <title>Genomic Encyclopedia of Archaeal and Bacterial Type Strains, Phase II (KMG-II): from individual species to whole genera.</title>
        <authorList>
            <person name="Goeker M."/>
        </authorList>
    </citation>
    <scope>NUCLEOTIDE SEQUENCE [LARGE SCALE GENOMIC DNA]</scope>
    <source>
        <strain evidence="9 10">DSM 21226</strain>
    </source>
</reference>
<evidence type="ECO:0000256" key="1">
    <source>
        <dbReference type="ARBA" id="ARBA00004651"/>
    </source>
</evidence>
<dbReference type="PANTHER" id="PTHR32309">
    <property type="entry name" value="TYROSINE-PROTEIN KINASE"/>
    <property type="match status" value="1"/>
</dbReference>
<evidence type="ECO:0000256" key="6">
    <source>
        <dbReference type="SAM" id="MobiDB-lite"/>
    </source>
</evidence>
<keyword evidence="10" id="KW-1185">Reference proteome</keyword>
<evidence type="ECO:0000259" key="8">
    <source>
        <dbReference type="Pfam" id="PF02706"/>
    </source>
</evidence>
<comment type="caution">
    <text evidence="9">The sequence shown here is derived from an EMBL/GenBank/DDBJ whole genome shotgun (WGS) entry which is preliminary data.</text>
</comment>
<name>A0A7Y9UBM7_9BURK</name>
<dbReference type="RefSeq" id="WP_179633557.1">
    <property type="nucleotide sequence ID" value="NZ_JACCFH010000001.1"/>
</dbReference>
<dbReference type="GO" id="GO:0004713">
    <property type="term" value="F:protein tyrosine kinase activity"/>
    <property type="evidence" value="ECO:0007669"/>
    <property type="project" value="TreeGrafter"/>
</dbReference>
<comment type="subcellular location">
    <subcellularLocation>
        <location evidence="1">Cell membrane</location>
        <topology evidence="1">Multi-pass membrane protein</topology>
    </subcellularLocation>
</comment>
<evidence type="ECO:0000256" key="4">
    <source>
        <dbReference type="ARBA" id="ARBA00022989"/>
    </source>
</evidence>
<feature type="region of interest" description="Disordered" evidence="6">
    <location>
        <begin position="459"/>
        <end position="485"/>
    </location>
</feature>
<keyword evidence="5 7" id="KW-0472">Membrane</keyword>
<evidence type="ECO:0000256" key="2">
    <source>
        <dbReference type="ARBA" id="ARBA00022475"/>
    </source>
</evidence>
<dbReference type="Proteomes" id="UP000518288">
    <property type="component" value="Unassembled WGS sequence"/>
</dbReference>
<evidence type="ECO:0000256" key="7">
    <source>
        <dbReference type="SAM" id="Phobius"/>
    </source>
</evidence>
<organism evidence="9 10">
    <name type="scientific">Sphaerotilus montanus</name>
    <dbReference type="NCBI Taxonomy" id="522889"/>
    <lineage>
        <taxon>Bacteria</taxon>
        <taxon>Pseudomonadati</taxon>
        <taxon>Pseudomonadota</taxon>
        <taxon>Betaproteobacteria</taxon>
        <taxon>Burkholderiales</taxon>
        <taxon>Sphaerotilaceae</taxon>
        <taxon>Sphaerotilus</taxon>
    </lineage>
</organism>
<sequence>MSLARFLLTLKARWLTAVLVLATVLAVTALVSALLPKQYSATSMVLVDIKSADPLAVSAQQQQSGQAAAYMATQVDLIQSERVARAVMAATGMTRDPNDATHQLWRSKTGGVGDFEEWQAARMKKKLDVRPTKESGIISIGYTADDRQSAAQIANAYVQAYVDTSLALRVEPARTSTTFFDERATQLRASLDAAQAKLSDFQRQHGLLTIGGAEERLDVETARLNELSSQLVSLQAQTGESGSRQSQARANPEKSPEVINNPVISGLSAEVLRQETRLNEMSARLGDRHPSIVEQRAAVAQLRSQLASESRRVAASLGVSDTVNQQRLAQVRASLEAQRTKVLELTTRRDEARVLQKDVQNAQSAFDAVTGRSTQSATESQARMSNVSVLKTATPPALASSPQMDVNLGVAALLGSVLALVVVLVQEQRNRRLRCADDVPELLDLPLLVEIPSRHRAGGAGQGLSLPGLGGPRPPSGTPKGRLPA</sequence>
<dbReference type="AlphaFoldDB" id="A0A7Y9UBM7"/>